<dbReference type="Gene3D" id="3.30.40.10">
    <property type="entry name" value="Zinc/RING finger domain, C3HC4 (zinc finger)"/>
    <property type="match status" value="1"/>
</dbReference>
<dbReference type="SUPFAM" id="SSF57850">
    <property type="entry name" value="RING/U-box"/>
    <property type="match status" value="1"/>
</dbReference>
<sequence>MGSLFSKRSSPSPQSPLAYRRYDRNSALSSNSPASSSSSSSADFTDPIIPMDNPTTSANPTQLVQGFNMSLNSPVKLSCLEDISIEAIDILENNEGNCSAQTFAFTLQSQWNITLPIRLIPFYILAGDAVRLEEEDSIARKTSNSIESSRLVFSGEPLIPGDTWYLRILEKSPPTFFNAARLRVGVTSSNPMTVVGGETELTPGRSNDMGGAADYWVMYTDFIPPNENEFFSLSLSHGGMMKYRAGANTARDLFPCDVAQPLWIVIDCGQFERIVSLGLSHKQQDASGTEEPSTSAPSIALNRPENSQTSSECVICCSEKPVMVVYDCGHLCLCEECSVNFKNPSQRFRPLCPICRKPVQDIIKMFRV</sequence>
<evidence type="ECO:0000259" key="6">
    <source>
        <dbReference type="PROSITE" id="PS50089"/>
    </source>
</evidence>
<dbReference type="InterPro" id="IPR013083">
    <property type="entry name" value="Znf_RING/FYVE/PHD"/>
</dbReference>
<dbReference type="Pfam" id="PF13920">
    <property type="entry name" value="zf-C3HC4_3"/>
    <property type="match status" value="1"/>
</dbReference>
<organism evidence="8 9">
    <name type="scientific">Clavelina lepadiformis</name>
    <name type="common">Light-bulb sea squirt</name>
    <name type="synonym">Ascidia lepadiformis</name>
    <dbReference type="NCBI Taxonomy" id="159417"/>
    <lineage>
        <taxon>Eukaryota</taxon>
        <taxon>Metazoa</taxon>
        <taxon>Chordata</taxon>
        <taxon>Tunicata</taxon>
        <taxon>Ascidiacea</taxon>
        <taxon>Aplousobranchia</taxon>
        <taxon>Clavelinidae</taxon>
        <taxon>Clavelina</taxon>
    </lineage>
</organism>
<dbReference type="InterPro" id="IPR001841">
    <property type="entry name" value="Znf_RING"/>
</dbReference>
<dbReference type="PANTHER" id="PTHR12429:SF8">
    <property type="entry name" value="NEURALIZED-LIKE PROTEIN 2"/>
    <property type="match status" value="1"/>
</dbReference>
<dbReference type="Proteomes" id="UP001642483">
    <property type="component" value="Unassembled WGS sequence"/>
</dbReference>
<dbReference type="PROSITE" id="PS50089">
    <property type="entry name" value="ZF_RING_2"/>
    <property type="match status" value="1"/>
</dbReference>
<dbReference type="PROSITE" id="PS51065">
    <property type="entry name" value="NHR"/>
    <property type="match status" value="1"/>
</dbReference>
<evidence type="ECO:0000256" key="4">
    <source>
        <dbReference type="PROSITE-ProRule" id="PRU00175"/>
    </source>
</evidence>
<feature type="compositionally biased region" description="Low complexity" evidence="5">
    <location>
        <begin position="26"/>
        <end position="42"/>
    </location>
</feature>
<feature type="compositionally biased region" description="Polar residues" evidence="5">
    <location>
        <begin position="285"/>
        <end position="297"/>
    </location>
</feature>
<dbReference type="EMBL" id="CAWYQH010000097">
    <property type="protein sequence ID" value="CAK8683631.1"/>
    <property type="molecule type" value="Genomic_DNA"/>
</dbReference>
<dbReference type="InterPro" id="IPR037962">
    <property type="entry name" value="Neuralized"/>
</dbReference>
<keyword evidence="9" id="KW-1185">Reference proteome</keyword>
<dbReference type="Pfam" id="PF07177">
    <property type="entry name" value="Neuralized"/>
    <property type="match status" value="1"/>
</dbReference>
<evidence type="ECO:0000256" key="3">
    <source>
        <dbReference type="ARBA" id="ARBA00022833"/>
    </source>
</evidence>
<evidence type="ECO:0000313" key="9">
    <source>
        <dbReference type="Proteomes" id="UP001642483"/>
    </source>
</evidence>
<feature type="region of interest" description="Disordered" evidence="5">
    <location>
        <begin position="282"/>
        <end position="304"/>
    </location>
</feature>
<reference evidence="8 9" key="1">
    <citation type="submission" date="2024-02" db="EMBL/GenBank/DDBJ databases">
        <authorList>
            <person name="Daric V."/>
            <person name="Darras S."/>
        </authorList>
    </citation>
    <scope>NUCLEOTIDE SEQUENCE [LARGE SCALE GENOMIC DNA]</scope>
</reference>
<feature type="domain" description="RING-type" evidence="6">
    <location>
        <begin position="313"/>
        <end position="356"/>
    </location>
</feature>
<gene>
    <name evidence="8" type="ORF">CVLEPA_LOCUS14684</name>
</gene>
<dbReference type="InterPro" id="IPR043136">
    <property type="entry name" value="B30.2/SPRY_sf"/>
</dbReference>
<evidence type="ECO:0000313" key="8">
    <source>
        <dbReference type="EMBL" id="CAK8683631.1"/>
    </source>
</evidence>
<keyword evidence="3" id="KW-0862">Zinc</keyword>
<protein>
    <submittedName>
        <fullName evidence="8">Uncharacterized protein</fullName>
    </submittedName>
</protein>
<evidence type="ECO:0000256" key="1">
    <source>
        <dbReference type="ARBA" id="ARBA00022723"/>
    </source>
</evidence>
<dbReference type="InterPro" id="IPR006573">
    <property type="entry name" value="NHR_dom"/>
</dbReference>
<evidence type="ECO:0000256" key="2">
    <source>
        <dbReference type="ARBA" id="ARBA00022771"/>
    </source>
</evidence>
<feature type="region of interest" description="Disordered" evidence="5">
    <location>
        <begin position="1"/>
        <end position="57"/>
    </location>
</feature>
<accession>A0ABP0FVI6</accession>
<evidence type="ECO:0000259" key="7">
    <source>
        <dbReference type="PROSITE" id="PS51065"/>
    </source>
</evidence>
<name>A0ABP0FVI6_CLALP</name>
<keyword evidence="2 4" id="KW-0863">Zinc-finger</keyword>
<proteinExistence type="predicted"/>
<feature type="compositionally biased region" description="Polar residues" evidence="5">
    <location>
        <begin position="1"/>
        <end position="12"/>
    </location>
</feature>
<comment type="caution">
    <text evidence="8">The sequence shown here is derived from an EMBL/GenBank/DDBJ whole genome shotgun (WGS) entry which is preliminary data.</text>
</comment>
<keyword evidence="1" id="KW-0479">Metal-binding</keyword>
<dbReference type="Gene3D" id="2.60.120.920">
    <property type="match status" value="1"/>
</dbReference>
<feature type="domain" description="NHR" evidence="7">
    <location>
        <begin position="119"/>
        <end position="280"/>
    </location>
</feature>
<evidence type="ECO:0000256" key="5">
    <source>
        <dbReference type="SAM" id="MobiDB-lite"/>
    </source>
</evidence>
<dbReference type="PANTHER" id="PTHR12429">
    <property type="entry name" value="NEURALIZED"/>
    <property type="match status" value="1"/>
</dbReference>